<dbReference type="Pfam" id="PF02599">
    <property type="entry name" value="CsrA"/>
    <property type="match status" value="1"/>
</dbReference>
<evidence type="ECO:0000256" key="4">
    <source>
        <dbReference type="ARBA" id="ARBA00022845"/>
    </source>
</evidence>
<dbReference type="Gene3D" id="2.60.40.4380">
    <property type="entry name" value="Translational regulator CsrA"/>
    <property type="match status" value="1"/>
</dbReference>
<keyword evidence="3 6" id="KW-1005">Bacterial flagellum biogenesis</keyword>
<keyword evidence="5 6" id="KW-0694">RNA-binding</keyword>
<comment type="similarity">
    <text evidence="6">Belongs to the CsrA/RsmA family.</text>
</comment>
<evidence type="ECO:0000313" key="8">
    <source>
        <dbReference type="Proteomes" id="UP001329915"/>
    </source>
</evidence>
<dbReference type="GO" id="GO:0006402">
    <property type="term" value="P:mRNA catabolic process"/>
    <property type="evidence" value="ECO:0007669"/>
    <property type="project" value="InterPro"/>
</dbReference>
<accession>A0AAU0UTM5</accession>
<proteinExistence type="inferred from homology"/>
<dbReference type="KEGG" id="dbc:MFMK1_003498"/>
<reference evidence="7 8" key="1">
    <citation type="submission" date="2023-04" db="EMBL/GenBank/DDBJ databases">
        <authorList>
            <person name="Hsu D."/>
        </authorList>
    </citation>
    <scope>NUCLEOTIDE SEQUENCE [LARGE SCALE GENOMIC DNA]</scope>
    <source>
        <strain evidence="7 8">MK1</strain>
    </source>
</reference>
<keyword evidence="8" id="KW-1185">Reference proteome</keyword>
<sequence length="76" mass="8182">MLILTRKKDQGVVINGGIEVFVAAIEGNKVKLGIKAPKEVSIIRSELMEAVKGENKAANDIGAVEIDFSAFKPQQD</sequence>
<dbReference type="GO" id="GO:0045947">
    <property type="term" value="P:negative regulation of translational initiation"/>
    <property type="evidence" value="ECO:0007669"/>
    <property type="project" value="UniProtKB-UniRule"/>
</dbReference>
<dbReference type="GO" id="GO:0006109">
    <property type="term" value="P:regulation of carbohydrate metabolic process"/>
    <property type="evidence" value="ECO:0007669"/>
    <property type="project" value="InterPro"/>
</dbReference>
<keyword evidence="1 6" id="KW-0963">Cytoplasm</keyword>
<keyword evidence="4 6" id="KW-0810">Translation regulation</keyword>
<dbReference type="RefSeq" id="WP_366923010.1">
    <property type="nucleotide sequence ID" value="NZ_CP121694.1"/>
</dbReference>
<dbReference type="AlphaFoldDB" id="A0AAU0UTM5"/>
<evidence type="ECO:0000313" key="7">
    <source>
        <dbReference type="EMBL" id="WRO23633.1"/>
    </source>
</evidence>
<dbReference type="Proteomes" id="UP001329915">
    <property type="component" value="Chromosome"/>
</dbReference>
<comment type="subcellular location">
    <subcellularLocation>
        <location evidence="6">Cytoplasm</location>
    </subcellularLocation>
</comment>
<evidence type="ECO:0000256" key="1">
    <source>
        <dbReference type="ARBA" id="ARBA00022490"/>
    </source>
</evidence>
<evidence type="ECO:0000256" key="2">
    <source>
        <dbReference type="ARBA" id="ARBA00022491"/>
    </source>
</evidence>
<dbReference type="GO" id="GO:0005829">
    <property type="term" value="C:cytosol"/>
    <property type="evidence" value="ECO:0007669"/>
    <property type="project" value="TreeGrafter"/>
</dbReference>
<dbReference type="SUPFAM" id="SSF117130">
    <property type="entry name" value="CsrA-like"/>
    <property type="match status" value="1"/>
</dbReference>
<dbReference type="EMBL" id="CP121694">
    <property type="protein sequence ID" value="WRO23633.1"/>
    <property type="molecule type" value="Genomic_DNA"/>
</dbReference>
<dbReference type="HAMAP" id="MF_00167">
    <property type="entry name" value="CsrA"/>
    <property type="match status" value="1"/>
</dbReference>
<evidence type="ECO:0000256" key="5">
    <source>
        <dbReference type="ARBA" id="ARBA00022884"/>
    </source>
</evidence>
<dbReference type="PANTHER" id="PTHR34984">
    <property type="entry name" value="CARBON STORAGE REGULATOR"/>
    <property type="match status" value="1"/>
</dbReference>
<evidence type="ECO:0000256" key="6">
    <source>
        <dbReference type="HAMAP-Rule" id="MF_00167"/>
    </source>
</evidence>
<dbReference type="GO" id="GO:0048027">
    <property type="term" value="F:mRNA 5'-UTR binding"/>
    <property type="evidence" value="ECO:0007669"/>
    <property type="project" value="UniProtKB-UniRule"/>
</dbReference>
<dbReference type="InterPro" id="IPR003751">
    <property type="entry name" value="CsrA"/>
</dbReference>
<keyword evidence="2 6" id="KW-0678">Repressor</keyword>
<name>A0AAU0UTM5_9FIRM</name>
<gene>
    <name evidence="6" type="primary">csrA</name>
    <name evidence="7" type="ORF">MFMK1_003498</name>
</gene>
<dbReference type="InterPro" id="IPR036107">
    <property type="entry name" value="CsrA_sf"/>
</dbReference>
<dbReference type="GO" id="GO:1902208">
    <property type="term" value="P:regulation of bacterial-type flagellum assembly"/>
    <property type="evidence" value="ECO:0007669"/>
    <property type="project" value="UniProtKB-UniRule"/>
</dbReference>
<organism evidence="7 8">
    <name type="scientific">Metallumcola ferriviriculae</name>
    <dbReference type="NCBI Taxonomy" id="3039180"/>
    <lineage>
        <taxon>Bacteria</taxon>
        <taxon>Bacillati</taxon>
        <taxon>Bacillota</taxon>
        <taxon>Clostridia</taxon>
        <taxon>Neomoorellales</taxon>
        <taxon>Desulfitibacteraceae</taxon>
        <taxon>Metallumcola</taxon>
    </lineage>
</organism>
<protein>
    <recommendedName>
        <fullName evidence="6">Translational regulator CsrA</fullName>
    </recommendedName>
</protein>
<dbReference type="PANTHER" id="PTHR34984:SF1">
    <property type="entry name" value="CARBON STORAGE REGULATOR"/>
    <property type="match status" value="1"/>
</dbReference>
<comment type="subunit">
    <text evidence="6">Homodimer; the beta-strands of each monomer intercalate to form a hydrophobic core, while the alpha-helices form wings that extend away from the core.</text>
</comment>
<evidence type="ECO:0000256" key="3">
    <source>
        <dbReference type="ARBA" id="ARBA00022795"/>
    </source>
</evidence>
<dbReference type="GO" id="GO:0044781">
    <property type="term" value="P:bacterial-type flagellum organization"/>
    <property type="evidence" value="ECO:0007669"/>
    <property type="project" value="UniProtKB-KW"/>
</dbReference>
<comment type="function">
    <text evidence="6">A translational regulator that binds mRNA to regulate translation initiation and/or mRNA stability. Usually binds in the 5'-UTR at or near the Shine-Dalgarno sequence preventing ribosome-binding, thus repressing translation. Its main target seems to be the major flagellin gene, while its function is anatagonized by FliW.</text>
</comment>